<dbReference type="AlphaFoldDB" id="A0AAJ0MLL5"/>
<reference evidence="1 2" key="1">
    <citation type="journal article" date="2023" name="Mol. Phylogenet. Evol.">
        <title>Genome-scale phylogeny and comparative genomics of the fungal order Sordariales.</title>
        <authorList>
            <person name="Hensen N."/>
            <person name="Bonometti L."/>
            <person name="Westerberg I."/>
            <person name="Brannstrom I.O."/>
            <person name="Guillou S."/>
            <person name="Cros-Aarteil S."/>
            <person name="Calhoun S."/>
            <person name="Haridas S."/>
            <person name="Kuo A."/>
            <person name="Mondo S."/>
            <person name="Pangilinan J."/>
            <person name="Riley R."/>
            <person name="LaButti K."/>
            <person name="Andreopoulos B."/>
            <person name="Lipzen A."/>
            <person name="Chen C."/>
            <person name="Yan M."/>
            <person name="Daum C."/>
            <person name="Ng V."/>
            <person name="Clum A."/>
            <person name="Steindorff A."/>
            <person name="Ohm R.A."/>
            <person name="Martin F."/>
            <person name="Silar P."/>
            <person name="Natvig D.O."/>
            <person name="Lalanne C."/>
            <person name="Gautier V."/>
            <person name="Ament-Velasquez S.L."/>
            <person name="Kruys A."/>
            <person name="Hutchinson M.I."/>
            <person name="Powell A.J."/>
            <person name="Barry K."/>
            <person name="Miller A.N."/>
            <person name="Grigoriev I.V."/>
            <person name="Debuchy R."/>
            <person name="Gladieux P."/>
            <person name="Hiltunen Thoren M."/>
            <person name="Johannesson H."/>
        </authorList>
    </citation>
    <scope>NUCLEOTIDE SEQUENCE [LARGE SCALE GENOMIC DNA]</scope>
    <source>
        <strain evidence="1 2">FGSC 10403</strain>
    </source>
</reference>
<gene>
    <name evidence="1" type="ORF">B0T23DRAFT_56560</name>
</gene>
<protein>
    <submittedName>
        <fullName evidence="1">Uncharacterized protein</fullName>
    </submittedName>
</protein>
<dbReference type="GeneID" id="87879091"/>
<proteinExistence type="predicted"/>
<evidence type="ECO:0000313" key="1">
    <source>
        <dbReference type="EMBL" id="KAK3484644.1"/>
    </source>
</evidence>
<accession>A0AAJ0MLL5</accession>
<dbReference type="RefSeq" id="XP_062687738.1">
    <property type="nucleotide sequence ID" value="XM_062841469.1"/>
</dbReference>
<keyword evidence="2" id="KW-1185">Reference proteome</keyword>
<comment type="caution">
    <text evidence="1">The sequence shown here is derived from an EMBL/GenBank/DDBJ whole genome shotgun (WGS) entry which is preliminary data.</text>
</comment>
<organism evidence="1 2">
    <name type="scientific">Neurospora hispaniola</name>
    <dbReference type="NCBI Taxonomy" id="588809"/>
    <lineage>
        <taxon>Eukaryota</taxon>
        <taxon>Fungi</taxon>
        <taxon>Dikarya</taxon>
        <taxon>Ascomycota</taxon>
        <taxon>Pezizomycotina</taxon>
        <taxon>Sordariomycetes</taxon>
        <taxon>Sordariomycetidae</taxon>
        <taxon>Sordariales</taxon>
        <taxon>Sordariaceae</taxon>
        <taxon>Neurospora</taxon>
    </lineage>
</organism>
<evidence type="ECO:0000313" key="2">
    <source>
        <dbReference type="Proteomes" id="UP001285908"/>
    </source>
</evidence>
<dbReference type="Proteomes" id="UP001285908">
    <property type="component" value="Unassembled WGS sequence"/>
</dbReference>
<sequence length="251" mass="28004">MYSILKGPLHGLPASAPTTAIVNPSKGSIATRPAGPPCLLFGAQQCRATEVLWPVLSSKIHNLHRGHPYLAYAANSTPRASFELRMSTSGPSITAGFWDTLHWSWCREFAARTCGVTFLFFFFTLMDTGVGIGGIAKDWRWRWGWRWGWGLQRNDGRTGMMVVVSQQMQVILGQSRQSSTICEIWMCVIGSSGRPVAAWESGSRQGHLGKLEHSFRFFEGMDPFVAIEDPLFPSWNIPRLARNRFLGSNLI</sequence>
<name>A0AAJ0MLL5_9PEZI</name>
<dbReference type="EMBL" id="JAULSX010000014">
    <property type="protein sequence ID" value="KAK3484644.1"/>
    <property type="molecule type" value="Genomic_DNA"/>
</dbReference>